<evidence type="ECO:0000256" key="3">
    <source>
        <dbReference type="ARBA" id="ARBA00022692"/>
    </source>
</evidence>
<feature type="region of interest" description="Disordered" evidence="6">
    <location>
        <begin position="1"/>
        <end position="20"/>
    </location>
</feature>
<evidence type="ECO:0000313" key="9">
    <source>
        <dbReference type="Proteomes" id="UP001295444"/>
    </source>
</evidence>
<dbReference type="AlphaFoldDB" id="A0AAD1TLJ9"/>
<evidence type="ECO:0000256" key="2">
    <source>
        <dbReference type="ARBA" id="ARBA00006843"/>
    </source>
</evidence>
<keyword evidence="5 7" id="KW-0472">Membrane</keyword>
<evidence type="ECO:0000256" key="5">
    <source>
        <dbReference type="ARBA" id="ARBA00023136"/>
    </source>
</evidence>
<dbReference type="Proteomes" id="UP001295444">
    <property type="component" value="Chromosome 12"/>
</dbReference>
<dbReference type="PANTHER" id="PTHR13999:SF4">
    <property type="entry name" value="INTERFERON-INDUCED TRANSMEMBRANE PROTEIN 3"/>
    <property type="match status" value="1"/>
</dbReference>
<dbReference type="Pfam" id="PF04505">
    <property type="entry name" value="CD225"/>
    <property type="match status" value="3"/>
</dbReference>
<reference evidence="8" key="1">
    <citation type="submission" date="2022-03" db="EMBL/GenBank/DDBJ databases">
        <authorList>
            <person name="Alioto T."/>
            <person name="Alioto T."/>
            <person name="Gomez Garrido J."/>
        </authorList>
    </citation>
    <scope>NUCLEOTIDE SEQUENCE</scope>
</reference>
<dbReference type="InterPro" id="IPR007593">
    <property type="entry name" value="CD225/Dispanin_fam"/>
</dbReference>
<evidence type="ECO:0000256" key="6">
    <source>
        <dbReference type="SAM" id="MobiDB-lite"/>
    </source>
</evidence>
<comment type="similarity">
    <text evidence="2">Belongs to the CD225/Dispanin family.</text>
</comment>
<dbReference type="PANTHER" id="PTHR13999">
    <property type="entry name" value="INTERFERON INDUCIBLE TRANSMEMBRANE PROTEIN"/>
    <property type="match status" value="1"/>
</dbReference>
<dbReference type="InterPro" id="IPR051517">
    <property type="entry name" value="IFITM_antiviral_protein"/>
</dbReference>
<dbReference type="EMBL" id="OW240923">
    <property type="protein sequence ID" value="CAH2326273.1"/>
    <property type="molecule type" value="Genomic_DNA"/>
</dbReference>
<name>A0AAD1TLJ9_PELCU</name>
<comment type="subcellular location">
    <subcellularLocation>
        <location evidence="1">Membrane</location>
    </subcellularLocation>
</comment>
<sequence>MDSIMGKGEPKAFFSKASSPHVAQECEPLTEKNRQIPGVVSSQSPDTVLTITSFGPPIRDHLVWSIFNMAYLNICCLGLLALVFSIKSRDRKLNGDFESQVTRIRYDPHQTGRYCFCILKNIYNVLPDEEAGATIRSFEPPTLIKNHLMWSIFNTLYLNTFCLGLVAVLFSVKIAVSVLGRRAHGRSLGSERPHIHKVINFIRIQCLMGEMPCINWKAEVPGFLKWLLEISAVRLCMLEWKRTLRKARSQSVISVKAMDNSEHNKNSYFTREYAPQGTYPYLPLNEERNPVMEVNQSHTTVVSIQPNNVPVRDHLVWSIFNTAYLNACCLGLLALVFSVKQAETSAFVHSAPNYPFLTEIA</sequence>
<organism evidence="8 9">
    <name type="scientific">Pelobates cultripes</name>
    <name type="common">Western spadefoot toad</name>
    <dbReference type="NCBI Taxonomy" id="61616"/>
    <lineage>
        <taxon>Eukaryota</taxon>
        <taxon>Metazoa</taxon>
        <taxon>Chordata</taxon>
        <taxon>Craniata</taxon>
        <taxon>Vertebrata</taxon>
        <taxon>Euteleostomi</taxon>
        <taxon>Amphibia</taxon>
        <taxon>Batrachia</taxon>
        <taxon>Anura</taxon>
        <taxon>Pelobatoidea</taxon>
        <taxon>Pelobatidae</taxon>
        <taxon>Pelobates</taxon>
    </lineage>
</organism>
<gene>
    <name evidence="8" type="ORF">PECUL_23A000261</name>
</gene>
<proteinExistence type="inferred from homology"/>
<feature type="transmembrane region" description="Helical" evidence="7">
    <location>
        <begin position="62"/>
        <end position="84"/>
    </location>
</feature>
<evidence type="ECO:0000256" key="1">
    <source>
        <dbReference type="ARBA" id="ARBA00004370"/>
    </source>
</evidence>
<evidence type="ECO:0000256" key="4">
    <source>
        <dbReference type="ARBA" id="ARBA00022989"/>
    </source>
</evidence>
<accession>A0AAD1TLJ9</accession>
<keyword evidence="9" id="KW-1185">Reference proteome</keyword>
<feature type="transmembrane region" description="Helical" evidence="7">
    <location>
        <begin position="156"/>
        <end position="179"/>
    </location>
</feature>
<evidence type="ECO:0000256" key="7">
    <source>
        <dbReference type="SAM" id="Phobius"/>
    </source>
</evidence>
<keyword evidence="3 7" id="KW-0812">Transmembrane</keyword>
<protein>
    <submittedName>
        <fullName evidence="8">Interferon-induced transmembrane 5</fullName>
    </submittedName>
</protein>
<evidence type="ECO:0000313" key="8">
    <source>
        <dbReference type="EMBL" id="CAH2326273.1"/>
    </source>
</evidence>
<keyword evidence="4 7" id="KW-1133">Transmembrane helix</keyword>
<dbReference type="GO" id="GO:0005886">
    <property type="term" value="C:plasma membrane"/>
    <property type="evidence" value="ECO:0007669"/>
    <property type="project" value="TreeGrafter"/>
</dbReference>